<dbReference type="OrthoDB" id="447251at2759"/>
<dbReference type="Proteomes" id="UP000516437">
    <property type="component" value="Chromosome 3"/>
</dbReference>
<comment type="caution">
    <text evidence="1">The sequence shown here is derived from an EMBL/GenBank/DDBJ whole genome shotgun (WGS) entry which is preliminary data.</text>
</comment>
<keyword evidence="2" id="KW-1185">Reference proteome</keyword>
<gene>
    <name evidence="1" type="ORF">CJ030_MR3G002952</name>
</gene>
<proteinExistence type="predicted"/>
<evidence type="ECO:0000313" key="1">
    <source>
        <dbReference type="EMBL" id="KAB1220741.1"/>
    </source>
</evidence>
<dbReference type="EMBL" id="RXIC02000021">
    <property type="protein sequence ID" value="KAB1220741.1"/>
    <property type="molecule type" value="Genomic_DNA"/>
</dbReference>
<organism evidence="1 2">
    <name type="scientific">Morella rubra</name>
    <name type="common">Chinese bayberry</name>
    <dbReference type="NCBI Taxonomy" id="262757"/>
    <lineage>
        <taxon>Eukaryota</taxon>
        <taxon>Viridiplantae</taxon>
        <taxon>Streptophyta</taxon>
        <taxon>Embryophyta</taxon>
        <taxon>Tracheophyta</taxon>
        <taxon>Spermatophyta</taxon>
        <taxon>Magnoliopsida</taxon>
        <taxon>eudicotyledons</taxon>
        <taxon>Gunneridae</taxon>
        <taxon>Pentapetalae</taxon>
        <taxon>rosids</taxon>
        <taxon>fabids</taxon>
        <taxon>Fagales</taxon>
        <taxon>Myricaceae</taxon>
        <taxon>Morella</taxon>
    </lineage>
</organism>
<sequence length="114" mass="12786">MEIVCFFHRLDQWFVQLETGTKWIGYEELELGDILYNTAYFEYVDKGSSFASGFLGTLMDARTQIAYFVGVQIEEGCKNQDRHGMSPEMRQLSAVGAVKVAVRSSSMGAGPSKR</sequence>
<name>A0A6A1W6A8_9ROSI</name>
<evidence type="ECO:0000313" key="2">
    <source>
        <dbReference type="Proteomes" id="UP000516437"/>
    </source>
</evidence>
<reference evidence="1 2" key="1">
    <citation type="journal article" date="2019" name="Plant Biotechnol. J.">
        <title>The red bayberry genome and genetic basis of sex determination.</title>
        <authorList>
            <person name="Jia H.M."/>
            <person name="Jia H.J."/>
            <person name="Cai Q.L."/>
            <person name="Wang Y."/>
            <person name="Zhao H.B."/>
            <person name="Yang W.F."/>
            <person name="Wang G.Y."/>
            <person name="Li Y.H."/>
            <person name="Zhan D.L."/>
            <person name="Shen Y.T."/>
            <person name="Niu Q.F."/>
            <person name="Chang L."/>
            <person name="Qiu J."/>
            <person name="Zhao L."/>
            <person name="Xie H.B."/>
            <person name="Fu W.Y."/>
            <person name="Jin J."/>
            <person name="Li X.W."/>
            <person name="Jiao Y."/>
            <person name="Zhou C.C."/>
            <person name="Tu T."/>
            <person name="Chai C.Y."/>
            <person name="Gao J.L."/>
            <person name="Fan L.J."/>
            <person name="van de Weg E."/>
            <person name="Wang J.Y."/>
            <person name="Gao Z.S."/>
        </authorList>
    </citation>
    <scope>NUCLEOTIDE SEQUENCE [LARGE SCALE GENOMIC DNA]</scope>
    <source>
        <tissue evidence="1">Leaves</tissue>
    </source>
</reference>
<accession>A0A6A1W6A8</accession>
<dbReference type="AlphaFoldDB" id="A0A6A1W6A8"/>
<protein>
    <submittedName>
        <fullName evidence="1">Uncharacterized protein</fullName>
    </submittedName>
</protein>